<keyword evidence="1" id="KW-0489">Methyltransferase</keyword>
<dbReference type="Proteomes" id="UP000092650">
    <property type="component" value="Chromosome"/>
</dbReference>
<evidence type="ECO:0000313" key="1">
    <source>
        <dbReference type="EMBL" id="ANU19280.1"/>
    </source>
</evidence>
<dbReference type="OrthoDB" id="5881184at2"/>
<dbReference type="Pfam" id="PF04816">
    <property type="entry name" value="TrmK"/>
    <property type="match status" value="1"/>
</dbReference>
<dbReference type="InterPro" id="IPR006901">
    <property type="entry name" value="TrmK"/>
</dbReference>
<evidence type="ECO:0000313" key="2">
    <source>
        <dbReference type="Proteomes" id="UP000092650"/>
    </source>
</evidence>
<dbReference type="GO" id="GO:0032259">
    <property type="term" value="P:methylation"/>
    <property type="evidence" value="ECO:0007669"/>
    <property type="project" value="UniProtKB-KW"/>
</dbReference>
<dbReference type="AlphaFoldDB" id="A0A1C7E608"/>
<dbReference type="EMBL" id="CP016539">
    <property type="protein sequence ID" value="ANU19280.1"/>
    <property type="molecule type" value="Genomic_DNA"/>
</dbReference>
<keyword evidence="1" id="KW-0808">Transferase</keyword>
<dbReference type="RefSeq" id="WP_068869034.1">
    <property type="nucleotide sequence ID" value="NZ_CP016539.2"/>
</dbReference>
<name>A0A1C7E608_9BACL</name>
<dbReference type="PANTHER" id="PTHR38451">
    <property type="entry name" value="TRNA (ADENINE(22)-N(1))-METHYLTRANSFERASE"/>
    <property type="match status" value="1"/>
</dbReference>
<accession>A0A1C7E608</accession>
<proteinExistence type="predicted"/>
<dbReference type="SUPFAM" id="SSF53335">
    <property type="entry name" value="S-adenosyl-L-methionine-dependent methyltransferases"/>
    <property type="match status" value="1"/>
</dbReference>
<dbReference type="Gene3D" id="3.40.50.150">
    <property type="entry name" value="Vaccinia Virus protein VP39"/>
    <property type="match status" value="1"/>
</dbReference>
<dbReference type="PIRSF" id="PIRSF018637">
    <property type="entry name" value="TrmK"/>
    <property type="match status" value="1"/>
</dbReference>
<keyword evidence="2" id="KW-1185">Reference proteome</keyword>
<dbReference type="STRING" id="1038856.BBI15_03180"/>
<reference evidence="1" key="1">
    <citation type="submission" date="2016-10" db="EMBL/GenBank/DDBJ databases">
        <authorList>
            <person name="See-Too W.S."/>
        </authorList>
    </citation>
    <scope>NUCLEOTIDE SEQUENCE [LARGE SCALE GENOMIC DNA]</scope>
    <source>
        <strain evidence="1">DSM 23997</strain>
    </source>
</reference>
<dbReference type="PANTHER" id="PTHR38451:SF1">
    <property type="entry name" value="TRNA (ADENINE(22)-N(1))-METHYLTRANSFERASE"/>
    <property type="match status" value="1"/>
</dbReference>
<sequence>MNAQQLSVRLMKVAEHVQPGAVVADIGSDHAYLACYLLHNGSASRAVAGEIVKGPYESAKKQVREEGLEGKITVRLAPGLEAVEPEDGITAVTIAGMGGSLIASILEEGKSRLAGVERLILQPNVHAQAIRLWAVQNGWRIVAEDILKEKDKIYEILVLEPTAEEVQLDAKQLLFGPKLLQDQNDIFKEKWKREATQWKAIAERLENTEETEDIRTKKEQLLEKIALMEEVFADENP</sequence>
<organism evidence="1 2">
    <name type="scientific">Planococcus plakortidis</name>
    <dbReference type="NCBI Taxonomy" id="1038856"/>
    <lineage>
        <taxon>Bacteria</taxon>
        <taxon>Bacillati</taxon>
        <taxon>Bacillota</taxon>
        <taxon>Bacilli</taxon>
        <taxon>Bacillales</taxon>
        <taxon>Caryophanaceae</taxon>
        <taxon>Planococcus</taxon>
    </lineage>
</organism>
<dbReference type="KEGG" id="ppla:BBI15_03180"/>
<dbReference type="Gene3D" id="1.10.287.1890">
    <property type="match status" value="1"/>
</dbReference>
<dbReference type="GO" id="GO:0160105">
    <property type="term" value="F:tRNA (adenine(22)-N1)-methyltransferase activity"/>
    <property type="evidence" value="ECO:0007669"/>
    <property type="project" value="InterPro"/>
</dbReference>
<gene>
    <name evidence="1" type="ORF">BBI15_03180</name>
</gene>
<dbReference type="InterPro" id="IPR029063">
    <property type="entry name" value="SAM-dependent_MTases_sf"/>
</dbReference>
<protein>
    <submittedName>
        <fullName evidence="1">SAM-dependent methyltransferase</fullName>
    </submittedName>
</protein>